<name>A0ABT2BNV6_9BURK</name>
<evidence type="ECO:0000313" key="1">
    <source>
        <dbReference type="EMBL" id="MCS0609558.1"/>
    </source>
</evidence>
<sequence>MKKESVVERILAKVVGTEMSVQEQERVAGGMLWECMEWSQQPPQMTEVCDRWDPA</sequence>
<keyword evidence="2" id="KW-1185">Reference proteome</keyword>
<comment type="caution">
    <text evidence="1">The sequence shown here is derived from an EMBL/GenBank/DDBJ whole genome shotgun (WGS) entry which is preliminary data.</text>
</comment>
<reference evidence="1 2" key="1">
    <citation type="submission" date="2022-08" db="EMBL/GenBank/DDBJ databases">
        <title>Reclassification of Massilia species as members of the genera Telluria, Duganella, Pseudoduganella, Mokoshia gen. nov. and Zemynaea gen. nov. using orthogonal and non-orthogonal genome-based approaches.</title>
        <authorList>
            <person name="Bowman J.P."/>
        </authorList>
    </citation>
    <scope>NUCLEOTIDE SEQUENCE [LARGE SCALE GENOMIC DNA]</scope>
    <source>
        <strain evidence="1 2">JCM 31607</strain>
    </source>
</reference>
<accession>A0ABT2BNV6</accession>
<evidence type="ECO:0000313" key="2">
    <source>
        <dbReference type="Proteomes" id="UP001205861"/>
    </source>
</evidence>
<dbReference type="RefSeq" id="WP_258857211.1">
    <property type="nucleotide sequence ID" value="NZ_JANUGV010000004.1"/>
</dbReference>
<protein>
    <submittedName>
        <fullName evidence="1">Uncharacterized protein</fullName>
    </submittedName>
</protein>
<dbReference type="EMBL" id="JANUGV010000004">
    <property type="protein sequence ID" value="MCS0609558.1"/>
    <property type="molecule type" value="Genomic_DNA"/>
</dbReference>
<proteinExistence type="predicted"/>
<dbReference type="Proteomes" id="UP001205861">
    <property type="component" value="Unassembled WGS sequence"/>
</dbReference>
<gene>
    <name evidence="1" type="ORF">NX773_15410</name>
</gene>
<organism evidence="1 2">
    <name type="scientific">Massilia solisilvae</name>
    <dbReference type="NCBI Taxonomy" id="1811225"/>
    <lineage>
        <taxon>Bacteria</taxon>
        <taxon>Pseudomonadati</taxon>
        <taxon>Pseudomonadota</taxon>
        <taxon>Betaproteobacteria</taxon>
        <taxon>Burkholderiales</taxon>
        <taxon>Oxalobacteraceae</taxon>
        <taxon>Telluria group</taxon>
        <taxon>Massilia</taxon>
    </lineage>
</organism>